<feature type="non-terminal residue" evidence="1">
    <location>
        <position position="255"/>
    </location>
</feature>
<organism evidence="1 2">
    <name type="scientific">Porites evermanni</name>
    <dbReference type="NCBI Taxonomy" id="104178"/>
    <lineage>
        <taxon>Eukaryota</taxon>
        <taxon>Metazoa</taxon>
        <taxon>Cnidaria</taxon>
        <taxon>Anthozoa</taxon>
        <taxon>Hexacorallia</taxon>
        <taxon>Scleractinia</taxon>
        <taxon>Fungiina</taxon>
        <taxon>Poritidae</taxon>
        <taxon>Porites</taxon>
    </lineage>
</organism>
<gene>
    <name evidence="1" type="ORF">PEVE_00019906</name>
</gene>
<protein>
    <recommendedName>
        <fullName evidence="3">Reverse transcriptase</fullName>
    </recommendedName>
</protein>
<dbReference type="PANTHER" id="PTHR33050:SF7">
    <property type="entry name" value="RIBONUCLEASE H"/>
    <property type="match status" value="1"/>
</dbReference>
<proteinExistence type="predicted"/>
<dbReference type="Proteomes" id="UP001159427">
    <property type="component" value="Unassembled WGS sequence"/>
</dbReference>
<accession>A0ABN8M5Y6</accession>
<evidence type="ECO:0000313" key="2">
    <source>
        <dbReference type="Proteomes" id="UP001159427"/>
    </source>
</evidence>
<keyword evidence="2" id="KW-1185">Reference proteome</keyword>
<evidence type="ECO:0000313" key="1">
    <source>
        <dbReference type="EMBL" id="CAH3023631.1"/>
    </source>
</evidence>
<dbReference type="PANTHER" id="PTHR33050">
    <property type="entry name" value="REVERSE TRANSCRIPTASE DOMAIN-CONTAINING PROTEIN"/>
    <property type="match status" value="1"/>
</dbReference>
<name>A0ABN8M5Y6_9CNID</name>
<sequence>GYRIPFISWPPRAFFCNNRSALDHASFVDSTISDLLLAGSVIEVFTPPTVVNPLTVSVSSVGKCRLILDLRHVNKLIPKVKFKMEDIKHWRSRDIPLVLYLDDGAGCLHDFSVAQSTASAVRSGLANAGVVANEEKSIWVPTQVLEWLGIVWDLSRGRIFIPHRRIVKLLRALLSLKSGSRSVTPRAVASVTGQIISLTPGYGNITLLMSRFLQSFVKLHSGWDCPLDFRSYQFFSECLQEIDFWLSNCARLNGR</sequence>
<feature type="non-terminal residue" evidence="1">
    <location>
        <position position="1"/>
    </location>
</feature>
<reference evidence="1 2" key="1">
    <citation type="submission" date="2022-05" db="EMBL/GenBank/DDBJ databases">
        <authorList>
            <consortium name="Genoscope - CEA"/>
            <person name="William W."/>
        </authorList>
    </citation>
    <scope>NUCLEOTIDE SEQUENCE [LARGE SCALE GENOMIC DNA]</scope>
</reference>
<dbReference type="InterPro" id="IPR052055">
    <property type="entry name" value="Hepadnavirus_pol/RT"/>
</dbReference>
<evidence type="ECO:0008006" key="3">
    <source>
        <dbReference type="Google" id="ProtNLM"/>
    </source>
</evidence>
<dbReference type="SUPFAM" id="SSF56672">
    <property type="entry name" value="DNA/RNA polymerases"/>
    <property type="match status" value="1"/>
</dbReference>
<dbReference type="InterPro" id="IPR043502">
    <property type="entry name" value="DNA/RNA_pol_sf"/>
</dbReference>
<dbReference type="EMBL" id="CALNXI010000268">
    <property type="protein sequence ID" value="CAH3023631.1"/>
    <property type="molecule type" value="Genomic_DNA"/>
</dbReference>
<comment type="caution">
    <text evidence="1">The sequence shown here is derived from an EMBL/GenBank/DDBJ whole genome shotgun (WGS) entry which is preliminary data.</text>
</comment>